<evidence type="ECO:0000256" key="2">
    <source>
        <dbReference type="SAM" id="Phobius"/>
    </source>
</evidence>
<feature type="repeat" description="TPR" evidence="1">
    <location>
        <begin position="144"/>
        <end position="177"/>
    </location>
</feature>
<evidence type="ECO:0000256" key="3">
    <source>
        <dbReference type="SAM" id="SignalP"/>
    </source>
</evidence>
<sequence length="410" mass="45045">MRINMDRSRSLALMLLCAFILLGLLSAATPRAQAQDAPTPTAIPTLIAPEEVLKRAEEALGRTDEVAQSADRALETVSRMLSFLEVAGAIVGIVLALATTAGVSAFIYISRRIDRTLKAAEQLRTSAEQLLRDIQERGEKATRAATLLQIGVQQVIAHNLSAAQQTFEEARALDPHNRAVNYYLGEIYSQLGDPDRAIPLLRASAEEFPQAEAALGYALRLRAARQSDESARKRLYNEAERHFLRALERDPQARDINGASFYAALGGLYRRQERYKDAIDAYERAAHVMPHSSYPLNNLAMLHLMQGDLNQAEGAFRKSLRIAARVVDGDPFDHWARFDLITAQVALGDYKAAEDQFELLAESPPSVGALESFLSGLEALQKSARGSAQTARIIERVKALIAQQRAAQSA</sequence>
<dbReference type="InterPro" id="IPR019734">
    <property type="entry name" value="TPR_rpt"/>
</dbReference>
<dbReference type="Pfam" id="PF13176">
    <property type="entry name" value="TPR_7"/>
    <property type="match status" value="1"/>
</dbReference>
<feature type="chain" id="PRO_5014973976" evidence="3">
    <location>
        <begin position="35"/>
        <end position="410"/>
    </location>
</feature>
<keyword evidence="2" id="KW-0812">Transmembrane</keyword>
<dbReference type="Proteomes" id="UP000228921">
    <property type="component" value="Unassembled WGS sequence"/>
</dbReference>
<dbReference type="PROSITE" id="PS50005">
    <property type="entry name" value="TPR"/>
    <property type="match status" value="2"/>
</dbReference>
<keyword evidence="1" id="KW-0802">TPR repeat</keyword>
<dbReference type="SUPFAM" id="SSF48452">
    <property type="entry name" value="TPR-like"/>
    <property type="match status" value="1"/>
</dbReference>
<keyword evidence="2" id="KW-0472">Membrane</keyword>
<organism evidence="4 5">
    <name type="scientific">Candidatus Thermofonsia Clade 1 bacterium</name>
    <dbReference type="NCBI Taxonomy" id="2364210"/>
    <lineage>
        <taxon>Bacteria</taxon>
        <taxon>Bacillati</taxon>
        <taxon>Chloroflexota</taxon>
        <taxon>Candidatus Thermofontia</taxon>
        <taxon>Candidatus Thermofonsia Clade 1</taxon>
    </lineage>
</organism>
<dbReference type="Pfam" id="PF13424">
    <property type="entry name" value="TPR_12"/>
    <property type="match status" value="1"/>
</dbReference>
<dbReference type="Pfam" id="PF14559">
    <property type="entry name" value="TPR_19"/>
    <property type="match status" value="1"/>
</dbReference>
<proteinExistence type="predicted"/>
<accession>A0A2M8NY78</accession>
<dbReference type="AlphaFoldDB" id="A0A2M8NY78"/>
<name>A0A2M8NY78_9CHLR</name>
<gene>
    <name evidence="4" type="ORF">CUN51_08480</name>
</gene>
<dbReference type="PANTHER" id="PTHR12558">
    <property type="entry name" value="CELL DIVISION CYCLE 16,23,27"/>
    <property type="match status" value="1"/>
</dbReference>
<feature type="repeat" description="TPR" evidence="1">
    <location>
        <begin position="259"/>
        <end position="292"/>
    </location>
</feature>
<protein>
    <submittedName>
        <fullName evidence="4">Uncharacterized protein</fullName>
    </submittedName>
</protein>
<comment type="caution">
    <text evidence="4">The sequence shown here is derived from an EMBL/GenBank/DDBJ whole genome shotgun (WGS) entry which is preliminary data.</text>
</comment>
<feature type="signal peptide" evidence="3">
    <location>
        <begin position="1"/>
        <end position="34"/>
    </location>
</feature>
<feature type="transmembrane region" description="Helical" evidence="2">
    <location>
        <begin position="86"/>
        <end position="109"/>
    </location>
</feature>
<dbReference type="InterPro" id="IPR011990">
    <property type="entry name" value="TPR-like_helical_dom_sf"/>
</dbReference>
<evidence type="ECO:0000256" key="1">
    <source>
        <dbReference type="PROSITE-ProRule" id="PRU00339"/>
    </source>
</evidence>
<evidence type="ECO:0000313" key="5">
    <source>
        <dbReference type="Proteomes" id="UP000228921"/>
    </source>
</evidence>
<dbReference type="SMART" id="SM00028">
    <property type="entry name" value="TPR"/>
    <property type="match status" value="5"/>
</dbReference>
<reference evidence="4 5" key="1">
    <citation type="submission" date="2017-11" db="EMBL/GenBank/DDBJ databases">
        <title>Evolution of Phototrophy in the Chloroflexi Phylum Driven by Horizontal Gene Transfer.</title>
        <authorList>
            <person name="Ward L.M."/>
            <person name="Hemp J."/>
            <person name="Shih P.M."/>
            <person name="Mcglynn S.E."/>
            <person name="Fischer W."/>
        </authorList>
    </citation>
    <scope>NUCLEOTIDE SEQUENCE [LARGE SCALE GENOMIC DNA]</scope>
    <source>
        <strain evidence="4">CP2_2F</strain>
    </source>
</reference>
<keyword evidence="3" id="KW-0732">Signal</keyword>
<evidence type="ECO:0000313" key="4">
    <source>
        <dbReference type="EMBL" id="PJF30250.1"/>
    </source>
</evidence>
<keyword evidence="2" id="KW-1133">Transmembrane helix</keyword>
<dbReference type="Gene3D" id="1.25.40.10">
    <property type="entry name" value="Tetratricopeptide repeat domain"/>
    <property type="match status" value="2"/>
</dbReference>
<dbReference type="PANTHER" id="PTHR12558:SF13">
    <property type="entry name" value="CELL DIVISION CYCLE PROTEIN 27 HOMOLOG"/>
    <property type="match status" value="1"/>
</dbReference>
<dbReference type="EMBL" id="PGTK01000013">
    <property type="protein sequence ID" value="PJF30250.1"/>
    <property type="molecule type" value="Genomic_DNA"/>
</dbReference>